<evidence type="ECO:0000256" key="5">
    <source>
        <dbReference type="ARBA" id="ARBA00022777"/>
    </source>
</evidence>
<gene>
    <name evidence="7" type="ORF">HZF05_09470</name>
</gene>
<evidence type="ECO:0000256" key="4">
    <source>
        <dbReference type="ARBA" id="ARBA00022679"/>
    </source>
</evidence>
<sequence>MRSRRSSTGCSIGSSVPPEERDNIFARFVRLDVSRSTPGHGLGLNLVAAVAAAHRGTVKTVPTSVGLTVEITMPPAAKDTSKLEVAAE</sequence>
<dbReference type="InterPro" id="IPR036890">
    <property type="entry name" value="HATPase_C_sf"/>
</dbReference>
<evidence type="ECO:0000256" key="1">
    <source>
        <dbReference type="ARBA" id="ARBA00000085"/>
    </source>
</evidence>
<dbReference type="EC" id="2.7.13.3" evidence="2"/>
<reference evidence="7 8" key="1">
    <citation type="submission" date="2020-07" db="EMBL/GenBank/DDBJ databases">
        <authorList>
            <person name="Sun Q."/>
        </authorList>
    </citation>
    <scope>NUCLEOTIDE SEQUENCE [LARGE SCALE GENOMIC DNA]</scope>
    <source>
        <strain evidence="7 8">CGMCC 1.13654</strain>
    </source>
</reference>
<dbReference type="PANTHER" id="PTHR45436">
    <property type="entry name" value="SENSOR HISTIDINE KINASE YKOH"/>
    <property type="match status" value="1"/>
</dbReference>
<keyword evidence="3" id="KW-0597">Phosphoprotein</keyword>
<evidence type="ECO:0000313" key="7">
    <source>
        <dbReference type="EMBL" id="MBA2934326.1"/>
    </source>
</evidence>
<keyword evidence="4" id="KW-0808">Transferase</keyword>
<comment type="caution">
    <text evidence="7">The sequence shown here is derived from an EMBL/GenBank/DDBJ whole genome shotgun (WGS) entry which is preliminary data.</text>
</comment>
<dbReference type="EMBL" id="JACEIB010000006">
    <property type="protein sequence ID" value="MBA2934326.1"/>
    <property type="molecule type" value="Genomic_DNA"/>
</dbReference>
<proteinExistence type="predicted"/>
<keyword evidence="5" id="KW-0418">Kinase</keyword>
<keyword evidence="8" id="KW-1185">Reference proteome</keyword>
<dbReference type="InterPro" id="IPR003594">
    <property type="entry name" value="HATPase_dom"/>
</dbReference>
<evidence type="ECO:0000313" key="8">
    <source>
        <dbReference type="Proteomes" id="UP000570166"/>
    </source>
</evidence>
<accession>A0A838L864</accession>
<name>A0A838L864_9SPHN</name>
<evidence type="ECO:0000259" key="6">
    <source>
        <dbReference type="Pfam" id="PF02518"/>
    </source>
</evidence>
<feature type="domain" description="Histidine kinase/HSP90-like ATPase" evidence="6">
    <location>
        <begin position="13"/>
        <end position="75"/>
    </location>
</feature>
<organism evidence="7 8">
    <name type="scientific">Sphingomonas chungangi</name>
    <dbReference type="NCBI Taxonomy" id="2683589"/>
    <lineage>
        <taxon>Bacteria</taxon>
        <taxon>Pseudomonadati</taxon>
        <taxon>Pseudomonadota</taxon>
        <taxon>Alphaproteobacteria</taxon>
        <taxon>Sphingomonadales</taxon>
        <taxon>Sphingomonadaceae</taxon>
        <taxon>Sphingomonas</taxon>
    </lineage>
</organism>
<protein>
    <recommendedName>
        <fullName evidence="2">histidine kinase</fullName>
        <ecNumber evidence="2">2.7.13.3</ecNumber>
    </recommendedName>
</protein>
<dbReference type="GO" id="GO:0004673">
    <property type="term" value="F:protein histidine kinase activity"/>
    <property type="evidence" value="ECO:0007669"/>
    <property type="project" value="UniProtKB-EC"/>
</dbReference>
<dbReference type="Gene3D" id="3.30.565.10">
    <property type="entry name" value="Histidine kinase-like ATPase, C-terminal domain"/>
    <property type="match status" value="1"/>
</dbReference>
<dbReference type="Pfam" id="PF02518">
    <property type="entry name" value="HATPase_c"/>
    <property type="match status" value="1"/>
</dbReference>
<comment type="catalytic activity">
    <reaction evidence="1">
        <text>ATP + protein L-histidine = ADP + protein N-phospho-L-histidine.</text>
        <dbReference type="EC" id="2.7.13.3"/>
    </reaction>
</comment>
<dbReference type="AlphaFoldDB" id="A0A838L864"/>
<dbReference type="GO" id="GO:0005886">
    <property type="term" value="C:plasma membrane"/>
    <property type="evidence" value="ECO:0007669"/>
    <property type="project" value="TreeGrafter"/>
</dbReference>
<dbReference type="SUPFAM" id="SSF55874">
    <property type="entry name" value="ATPase domain of HSP90 chaperone/DNA topoisomerase II/histidine kinase"/>
    <property type="match status" value="1"/>
</dbReference>
<dbReference type="GO" id="GO:0000160">
    <property type="term" value="P:phosphorelay signal transduction system"/>
    <property type="evidence" value="ECO:0007669"/>
    <property type="project" value="TreeGrafter"/>
</dbReference>
<dbReference type="InterPro" id="IPR050428">
    <property type="entry name" value="TCS_sensor_his_kinase"/>
</dbReference>
<evidence type="ECO:0000256" key="3">
    <source>
        <dbReference type="ARBA" id="ARBA00022553"/>
    </source>
</evidence>
<dbReference type="Proteomes" id="UP000570166">
    <property type="component" value="Unassembled WGS sequence"/>
</dbReference>
<dbReference type="PANTHER" id="PTHR45436:SF8">
    <property type="entry name" value="HISTIDINE KINASE"/>
    <property type="match status" value="1"/>
</dbReference>
<evidence type="ECO:0000256" key="2">
    <source>
        <dbReference type="ARBA" id="ARBA00012438"/>
    </source>
</evidence>